<reference evidence="3" key="1">
    <citation type="submission" date="2016-10" db="EMBL/GenBank/DDBJ databases">
        <authorList>
            <person name="Varghese N."/>
            <person name="Submissions S."/>
        </authorList>
    </citation>
    <scope>NUCLEOTIDE SEQUENCE [LARGE SCALE GENOMIC DNA]</scope>
    <source>
        <strain evidence="3">Z-7934</strain>
    </source>
</reference>
<evidence type="ECO:0000313" key="3">
    <source>
        <dbReference type="Proteomes" id="UP000199287"/>
    </source>
</evidence>
<dbReference type="STRING" id="69895.SAMN05192551_1166"/>
<feature type="compositionally biased region" description="Basic and acidic residues" evidence="1">
    <location>
        <begin position="12"/>
        <end position="21"/>
    </location>
</feature>
<protein>
    <submittedName>
        <fullName evidence="2">Uncharacterized protein</fullName>
    </submittedName>
</protein>
<dbReference type="EMBL" id="FOQA01000016">
    <property type="protein sequence ID" value="SFI38821.1"/>
    <property type="molecule type" value="Genomic_DNA"/>
</dbReference>
<name>A0A1I3HT39_9FIRM</name>
<accession>A0A1I3HT39</accession>
<feature type="compositionally biased region" description="Polar residues" evidence="1">
    <location>
        <begin position="1"/>
        <end position="11"/>
    </location>
</feature>
<evidence type="ECO:0000256" key="1">
    <source>
        <dbReference type="SAM" id="MobiDB-lite"/>
    </source>
</evidence>
<feature type="region of interest" description="Disordered" evidence="1">
    <location>
        <begin position="1"/>
        <end position="21"/>
    </location>
</feature>
<dbReference type="AlphaFoldDB" id="A0A1I3HT39"/>
<gene>
    <name evidence="2" type="ORF">SAMN05192551_1166</name>
</gene>
<sequence>MMYKTKNSSFQPRDEEQRHREKDILYAAKDQFIER</sequence>
<evidence type="ECO:0000313" key="2">
    <source>
        <dbReference type="EMBL" id="SFI38821.1"/>
    </source>
</evidence>
<proteinExistence type="predicted"/>
<dbReference type="Proteomes" id="UP000199287">
    <property type="component" value="Unassembled WGS sequence"/>
</dbReference>
<organism evidence="2 3">
    <name type="scientific">Tindallia magadiensis</name>
    <dbReference type="NCBI Taxonomy" id="69895"/>
    <lineage>
        <taxon>Bacteria</taxon>
        <taxon>Bacillati</taxon>
        <taxon>Bacillota</taxon>
        <taxon>Clostridia</taxon>
        <taxon>Peptostreptococcales</taxon>
        <taxon>Tindalliaceae</taxon>
        <taxon>Tindallia</taxon>
    </lineage>
</organism>
<keyword evidence="3" id="KW-1185">Reference proteome</keyword>